<name>A0A501WJN5_9RHOB</name>
<gene>
    <name evidence="1" type="ORF">FJM51_20520</name>
</gene>
<evidence type="ECO:0000313" key="2">
    <source>
        <dbReference type="Proteomes" id="UP000319255"/>
    </source>
</evidence>
<sequence>MSAAERSPGLLMVAGEDELPVYPLHTECRLGGLDYFPFHHARFFGSTMFATATNEEIGASLALWTYALGTQAPGGTLPTADVELAHAARCWRDMASWERLRTGVLRGWTRVRVLDQDGAPAGVRLAHPVVTEVAADMWKLVERARGKRQGNLDRQRLGRLRATLSELGFQQIARDEDKVLRVRAWLAERALPQSKPDVRAAVQRIFGMIT</sequence>
<evidence type="ECO:0000313" key="1">
    <source>
        <dbReference type="EMBL" id="TPE47241.1"/>
    </source>
</evidence>
<proteinExistence type="predicted"/>
<dbReference type="AlphaFoldDB" id="A0A501WJN5"/>
<comment type="caution">
    <text evidence="1">The sequence shown here is derived from an EMBL/GenBank/DDBJ whole genome shotgun (WGS) entry which is preliminary data.</text>
</comment>
<protein>
    <submittedName>
        <fullName evidence="1">Uncharacterized protein</fullName>
    </submittedName>
</protein>
<accession>A0A501WJN5</accession>
<reference evidence="1 2" key="1">
    <citation type="submission" date="2019-06" db="EMBL/GenBank/DDBJ databases">
        <title>A novel bacterium of genus Amaricoccus, isolated from marine sediment.</title>
        <authorList>
            <person name="Huang H."/>
            <person name="Mo K."/>
            <person name="Hu Y."/>
        </authorList>
    </citation>
    <scope>NUCLEOTIDE SEQUENCE [LARGE SCALE GENOMIC DNA]</scope>
    <source>
        <strain evidence="1 2">HB172011</strain>
    </source>
</reference>
<dbReference type="OrthoDB" id="7692308at2"/>
<keyword evidence="2" id="KW-1185">Reference proteome</keyword>
<dbReference type="RefSeq" id="WP_140455999.1">
    <property type="nucleotide sequence ID" value="NZ_VFRP01000033.1"/>
</dbReference>
<dbReference type="EMBL" id="VFRP01000033">
    <property type="protein sequence ID" value="TPE47241.1"/>
    <property type="molecule type" value="Genomic_DNA"/>
</dbReference>
<organism evidence="1 2">
    <name type="scientific">Amaricoccus solimangrovi</name>
    <dbReference type="NCBI Taxonomy" id="2589815"/>
    <lineage>
        <taxon>Bacteria</taxon>
        <taxon>Pseudomonadati</taxon>
        <taxon>Pseudomonadota</taxon>
        <taxon>Alphaproteobacteria</taxon>
        <taxon>Rhodobacterales</taxon>
        <taxon>Paracoccaceae</taxon>
        <taxon>Amaricoccus</taxon>
    </lineage>
</organism>
<dbReference type="Proteomes" id="UP000319255">
    <property type="component" value="Unassembled WGS sequence"/>
</dbReference>